<protein>
    <submittedName>
        <fullName evidence="1">Uncharacterized protein</fullName>
    </submittedName>
</protein>
<sequence>MTIYSLSHQGNYSYIHSSDLQTTITESSLKPEPSTDSHL</sequence>
<evidence type="ECO:0000313" key="1">
    <source>
        <dbReference type="EMBL" id="MBX58507.1"/>
    </source>
</evidence>
<dbReference type="EMBL" id="GGEC01078023">
    <property type="protein sequence ID" value="MBX58507.1"/>
    <property type="molecule type" value="Transcribed_RNA"/>
</dbReference>
<dbReference type="AlphaFoldDB" id="A0A2P2PUT5"/>
<name>A0A2P2PUT5_RHIMU</name>
<reference evidence="1" key="1">
    <citation type="submission" date="2018-02" db="EMBL/GenBank/DDBJ databases">
        <title>Rhizophora mucronata_Transcriptome.</title>
        <authorList>
            <person name="Meera S.P."/>
            <person name="Sreeshan A."/>
            <person name="Augustine A."/>
        </authorList>
    </citation>
    <scope>NUCLEOTIDE SEQUENCE</scope>
    <source>
        <tissue evidence="1">Leaf</tissue>
    </source>
</reference>
<accession>A0A2P2PUT5</accession>
<proteinExistence type="predicted"/>
<organism evidence="1">
    <name type="scientific">Rhizophora mucronata</name>
    <name type="common">Asiatic mangrove</name>
    <dbReference type="NCBI Taxonomy" id="61149"/>
    <lineage>
        <taxon>Eukaryota</taxon>
        <taxon>Viridiplantae</taxon>
        <taxon>Streptophyta</taxon>
        <taxon>Embryophyta</taxon>
        <taxon>Tracheophyta</taxon>
        <taxon>Spermatophyta</taxon>
        <taxon>Magnoliopsida</taxon>
        <taxon>eudicotyledons</taxon>
        <taxon>Gunneridae</taxon>
        <taxon>Pentapetalae</taxon>
        <taxon>rosids</taxon>
        <taxon>fabids</taxon>
        <taxon>Malpighiales</taxon>
        <taxon>Rhizophoraceae</taxon>
        <taxon>Rhizophora</taxon>
    </lineage>
</organism>